<dbReference type="RefSeq" id="XP_060439523.1">
    <property type="nucleotide sequence ID" value="XM_060581577.1"/>
</dbReference>
<evidence type="ECO:0000256" key="6">
    <source>
        <dbReference type="ARBA" id="ARBA00022840"/>
    </source>
</evidence>
<feature type="compositionally biased region" description="Basic and acidic residues" evidence="9">
    <location>
        <begin position="377"/>
        <end position="390"/>
    </location>
</feature>
<evidence type="ECO:0000256" key="2">
    <source>
        <dbReference type="ARBA" id="ARBA00022527"/>
    </source>
</evidence>
<dbReference type="SMART" id="SM00220">
    <property type="entry name" value="S_TKc"/>
    <property type="match status" value="1"/>
</dbReference>
<dbReference type="GeneID" id="85466439"/>
<evidence type="ECO:0000256" key="7">
    <source>
        <dbReference type="ARBA" id="ARBA00023596"/>
    </source>
</evidence>
<dbReference type="PANTHER" id="PTHR24058">
    <property type="entry name" value="DUAL SPECIFICITY PROTEIN KINASE"/>
    <property type="match status" value="1"/>
</dbReference>
<evidence type="ECO:0000313" key="13">
    <source>
        <dbReference type="Proteomes" id="UP001243989"/>
    </source>
</evidence>
<feature type="compositionally biased region" description="Low complexity" evidence="9">
    <location>
        <begin position="211"/>
        <end position="222"/>
    </location>
</feature>
<keyword evidence="13" id="KW-1185">Reference proteome</keyword>
<dbReference type="EMBL" id="JAHMHQ010000028">
    <property type="protein sequence ID" value="KAK1623528.1"/>
    <property type="molecule type" value="Genomic_DNA"/>
</dbReference>
<dbReference type="PROSITE" id="PS00107">
    <property type="entry name" value="PROTEIN_KINASE_ATP"/>
    <property type="match status" value="1"/>
</dbReference>
<dbReference type="InterPro" id="IPR011009">
    <property type="entry name" value="Kinase-like_dom_sf"/>
</dbReference>
<comment type="similarity">
    <text evidence="7">Belongs to the protein kinase superfamily. CMGC Ser/Thr protein kinase family.</text>
</comment>
<dbReference type="PROSITE" id="PS00108">
    <property type="entry name" value="PROTEIN_KINASE_ST"/>
    <property type="match status" value="1"/>
</dbReference>
<keyword evidence="10" id="KW-1133">Transmembrane helix</keyword>
<comment type="caution">
    <text evidence="12">The sequence shown here is derived from an EMBL/GenBank/DDBJ whole genome shotgun (WGS) entry which is preliminary data.</text>
</comment>
<feature type="compositionally biased region" description="Acidic residues" evidence="9">
    <location>
        <begin position="1"/>
        <end position="15"/>
    </location>
</feature>
<dbReference type="GO" id="GO:0004674">
    <property type="term" value="F:protein serine/threonine kinase activity"/>
    <property type="evidence" value="ECO:0007669"/>
    <property type="project" value="UniProtKB-KW"/>
</dbReference>
<organism evidence="12 13">
    <name type="scientific">Colletotrichum phormii</name>
    <dbReference type="NCBI Taxonomy" id="359342"/>
    <lineage>
        <taxon>Eukaryota</taxon>
        <taxon>Fungi</taxon>
        <taxon>Dikarya</taxon>
        <taxon>Ascomycota</taxon>
        <taxon>Pezizomycotina</taxon>
        <taxon>Sordariomycetes</taxon>
        <taxon>Hypocreomycetidae</taxon>
        <taxon>Glomerellales</taxon>
        <taxon>Glomerellaceae</taxon>
        <taxon>Colletotrichum</taxon>
        <taxon>Colletotrichum acutatum species complex</taxon>
    </lineage>
</organism>
<protein>
    <recommendedName>
        <fullName evidence="1">non-specific serine/threonine protein kinase</fullName>
        <ecNumber evidence="1">2.7.11.1</ecNumber>
    </recommendedName>
</protein>
<keyword evidence="6 8" id="KW-0067">ATP-binding</keyword>
<dbReference type="InterPro" id="IPR008271">
    <property type="entry name" value="Ser/Thr_kinase_AS"/>
</dbReference>
<feature type="compositionally biased region" description="Basic and acidic residues" evidence="9">
    <location>
        <begin position="128"/>
        <end position="160"/>
    </location>
</feature>
<feature type="compositionally biased region" description="Acidic residues" evidence="9">
    <location>
        <begin position="422"/>
        <end position="431"/>
    </location>
</feature>
<dbReference type="Gene3D" id="1.10.510.10">
    <property type="entry name" value="Transferase(Phosphotransferase) domain 1"/>
    <property type="match status" value="1"/>
</dbReference>
<dbReference type="FunFam" id="1.10.510.10:FF:000078">
    <property type="entry name" value="Serine/threonine-protein kinase PRP4 homolog"/>
    <property type="match status" value="1"/>
</dbReference>
<name>A0AAI9ZFC6_9PEZI</name>
<feature type="compositionally biased region" description="Basic and acidic residues" evidence="9">
    <location>
        <begin position="172"/>
        <end position="206"/>
    </location>
</feature>
<feature type="region of interest" description="Disordered" evidence="9">
    <location>
        <begin position="308"/>
        <end position="431"/>
    </location>
</feature>
<evidence type="ECO:0000256" key="9">
    <source>
        <dbReference type="SAM" id="MobiDB-lite"/>
    </source>
</evidence>
<evidence type="ECO:0000256" key="10">
    <source>
        <dbReference type="SAM" id="Phobius"/>
    </source>
</evidence>
<evidence type="ECO:0000256" key="3">
    <source>
        <dbReference type="ARBA" id="ARBA00022679"/>
    </source>
</evidence>
<feature type="compositionally biased region" description="Basic and acidic residues" evidence="9">
    <location>
        <begin position="25"/>
        <end position="43"/>
    </location>
</feature>
<dbReference type="Gene3D" id="3.30.200.20">
    <property type="entry name" value="Phosphorylase Kinase, domain 1"/>
    <property type="match status" value="1"/>
</dbReference>
<feature type="compositionally biased region" description="Acidic residues" evidence="9">
    <location>
        <begin position="266"/>
        <end position="278"/>
    </location>
</feature>
<keyword evidence="3" id="KW-0808">Transferase</keyword>
<dbReference type="InterPro" id="IPR017441">
    <property type="entry name" value="Protein_kinase_ATP_BS"/>
</dbReference>
<feature type="transmembrane region" description="Helical" evidence="10">
    <location>
        <begin position="750"/>
        <end position="771"/>
    </location>
</feature>
<dbReference type="InterPro" id="IPR050494">
    <property type="entry name" value="Ser_Thr_dual-spec_kinase"/>
</dbReference>
<accession>A0AAI9ZFC6</accession>
<feature type="compositionally biased region" description="Basic residues" evidence="9">
    <location>
        <begin position="55"/>
        <end position="65"/>
    </location>
</feature>
<feature type="compositionally biased region" description="Basic and acidic residues" evidence="9">
    <location>
        <begin position="75"/>
        <end position="119"/>
    </location>
</feature>
<dbReference type="Proteomes" id="UP001243989">
    <property type="component" value="Unassembled WGS sequence"/>
</dbReference>
<feature type="domain" description="Protein kinase" evidence="11">
    <location>
        <begin position="490"/>
        <end position="811"/>
    </location>
</feature>
<feature type="region of interest" description="Disordered" evidence="9">
    <location>
        <begin position="1"/>
        <end position="279"/>
    </location>
</feature>
<evidence type="ECO:0000256" key="5">
    <source>
        <dbReference type="ARBA" id="ARBA00022777"/>
    </source>
</evidence>
<evidence type="ECO:0000313" key="12">
    <source>
        <dbReference type="EMBL" id="KAK1623528.1"/>
    </source>
</evidence>
<dbReference type="PANTHER" id="PTHR24058:SF103">
    <property type="entry name" value="SERINE_THREONINE-PROTEIN KINASE PRP4 HOMOLOG"/>
    <property type="match status" value="1"/>
</dbReference>
<evidence type="ECO:0000259" key="11">
    <source>
        <dbReference type="PROSITE" id="PS50011"/>
    </source>
</evidence>
<dbReference type="AlphaFoldDB" id="A0AAI9ZFC6"/>
<gene>
    <name evidence="12" type="ORF">BDP81DRAFT_118877</name>
</gene>
<feature type="binding site" evidence="8">
    <location>
        <position position="519"/>
    </location>
    <ligand>
        <name>ATP</name>
        <dbReference type="ChEBI" id="CHEBI:30616"/>
    </ligand>
</feature>
<dbReference type="SUPFAM" id="SSF56112">
    <property type="entry name" value="Protein kinase-like (PK-like)"/>
    <property type="match status" value="1"/>
</dbReference>
<keyword evidence="10" id="KW-0472">Membrane</keyword>
<evidence type="ECO:0000256" key="8">
    <source>
        <dbReference type="PROSITE-ProRule" id="PRU10141"/>
    </source>
</evidence>
<dbReference type="InterPro" id="IPR000719">
    <property type="entry name" value="Prot_kinase_dom"/>
</dbReference>
<dbReference type="PROSITE" id="PS50011">
    <property type="entry name" value="PROTEIN_KINASE_DOM"/>
    <property type="match status" value="1"/>
</dbReference>
<feature type="compositionally biased region" description="Basic and acidic residues" evidence="9">
    <location>
        <begin position="223"/>
        <end position="243"/>
    </location>
</feature>
<evidence type="ECO:0000256" key="4">
    <source>
        <dbReference type="ARBA" id="ARBA00022741"/>
    </source>
</evidence>
<dbReference type="EC" id="2.7.11.1" evidence="1"/>
<dbReference type="Pfam" id="PF00069">
    <property type="entry name" value="Pkinase"/>
    <property type="match status" value="1"/>
</dbReference>
<proteinExistence type="inferred from homology"/>
<keyword evidence="5 12" id="KW-0418">Kinase</keyword>
<reference evidence="12" key="1">
    <citation type="submission" date="2021-06" db="EMBL/GenBank/DDBJ databases">
        <title>Comparative genomics, transcriptomics and evolutionary studies reveal genomic signatures of adaptation to plant cell wall in hemibiotrophic fungi.</title>
        <authorList>
            <consortium name="DOE Joint Genome Institute"/>
            <person name="Baroncelli R."/>
            <person name="Diaz J.F."/>
            <person name="Benocci T."/>
            <person name="Peng M."/>
            <person name="Battaglia E."/>
            <person name="Haridas S."/>
            <person name="Andreopoulos W."/>
            <person name="Labutti K."/>
            <person name="Pangilinan J."/>
            <person name="Floch G.L."/>
            <person name="Makela M.R."/>
            <person name="Henrissat B."/>
            <person name="Grigoriev I.V."/>
            <person name="Crouch J.A."/>
            <person name="De Vries R.P."/>
            <person name="Sukno S.A."/>
            <person name="Thon M.R."/>
        </authorList>
    </citation>
    <scope>NUCLEOTIDE SEQUENCE</scope>
    <source>
        <strain evidence="12">CBS 102054</strain>
    </source>
</reference>
<evidence type="ECO:0000256" key="1">
    <source>
        <dbReference type="ARBA" id="ARBA00012513"/>
    </source>
</evidence>
<keyword evidence="4 8" id="KW-0547">Nucleotide-binding</keyword>
<dbReference type="GO" id="GO:0005524">
    <property type="term" value="F:ATP binding"/>
    <property type="evidence" value="ECO:0007669"/>
    <property type="project" value="UniProtKB-UniRule"/>
</dbReference>
<keyword evidence="10" id="KW-0812">Transmembrane</keyword>
<sequence>MASSSDEGEIMENDAVDLKATSLPKKFEGNGVDRQDRTRDRRSASNSPEYDSSARNHHHLSRRSRSPPPPRGFKRARDERDYAGGGRQDTRRFRVHYEDGARDDYRRSRVSYEDLDRPPSRGSNNSYDGRDRNRSRERDAYRERDREQRDRERDRYPDKRPRNRTRSPYRPPRGERGGRDDHYARDGGRDRLTDSFRGLKYDDNRDRHARNGGAAPNGVAVGKDPRASREDAKPVKDSADRENSAASRSRGQAAPQVVEPDHSYEEPEEPMIIDEEAEIERRRRRRDELLAKSSSATPLLVHALHAAERSAIPSPAQENTPVTDIGTPGTDIASPARDGSSPSAIDIVNESDLMNTHGGGDATEEDGPSAADYDPTADMKEDERRDEMRHGNVGVHGEAPDASNDTQPQEQPQEAPAKKSSEDDDDDDFDMFAEDFDDDKYAAPNPVKVAVVDESKASPALAPPNGAILEGDDKDGYYKIRIGEILNGRYQVQSTLGKGMFSGVARAVDITNKKLVAVKIMRNNDALRKGGFTEIAILQKLNDADPENRKHIVKFERHFDHKGHLCMAFENLSLNLREVLKKFGNNVGINLGATRAYAHQIFIGLAHMRKCSVIHADLKPDNILVNESRNVLKICDLGTGIDKSDAATAHNEITPYLVSRFYRAPEIILGMPYDYSIDMWSIGATLYELYTGKILFAGDSNNQMLKAIMEIRGKITPKLYKRGQLSAMHFDELGNFVSMERDKALGKVRYWLVVSVFSVLLVSVFSLLLLFTPLFPISQRLCILPRFKTSTHDPIILQRCYFLPTGSRDGV</sequence>
<keyword evidence="2" id="KW-0723">Serine/threonine-protein kinase</keyword>